<dbReference type="RefSeq" id="WP_095899094.1">
    <property type="nucleotide sequence ID" value="NZ_CAJPRX010000001.1"/>
</dbReference>
<proteinExistence type="predicted"/>
<protein>
    <submittedName>
        <fullName evidence="1">Uncharacterized protein</fullName>
    </submittedName>
</protein>
<dbReference type="EMBL" id="CP022383">
    <property type="protein sequence ID" value="ATA80284.1"/>
    <property type="molecule type" value="Genomic_DNA"/>
</dbReference>
<gene>
    <name evidence="1" type="ORF">CGC59_11620</name>
</gene>
<sequence>MYKIAKYAAIALGVVGVVLWAVMSFNSDKDPNTLDYTNAFYAAQQALLVLTYVLLGITLAAVLISAGMNIASSPKALKKTLIYTGGFVVVLLLGYVFSSGAAEPNASEDVKKASESVRKWVSTGLIALYILVAVAVGALIASNVKKALMK</sequence>
<evidence type="ECO:0000313" key="1">
    <source>
        <dbReference type="EMBL" id="ATA80284.1"/>
    </source>
</evidence>
<name>A0A2A3N5M7_CAPSP</name>
<dbReference type="GeneID" id="78163174"/>
<dbReference type="Proteomes" id="UP000217334">
    <property type="component" value="Chromosome"/>
</dbReference>
<dbReference type="AlphaFoldDB" id="A0A2A3N5M7"/>
<accession>A0A2A3N5M7</accession>
<reference evidence="2" key="1">
    <citation type="submission" date="2017-06" db="EMBL/GenBank/DDBJ databases">
        <title>Capnocytophaga spp. assemblies.</title>
        <authorList>
            <person name="Gulvik C.A."/>
        </authorList>
    </citation>
    <scope>NUCLEOTIDE SEQUENCE [LARGE SCALE GENOMIC DNA]</scope>
    <source>
        <strain evidence="2">H4486</strain>
    </source>
</reference>
<evidence type="ECO:0000313" key="2">
    <source>
        <dbReference type="Proteomes" id="UP000217334"/>
    </source>
</evidence>
<organism evidence="1 2">
    <name type="scientific">Capnocytophaga sputigena</name>
    <dbReference type="NCBI Taxonomy" id="1019"/>
    <lineage>
        <taxon>Bacteria</taxon>
        <taxon>Pseudomonadati</taxon>
        <taxon>Bacteroidota</taxon>
        <taxon>Flavobacteriia</taxon>
        <taxon>Flavobacteriales</taxon>
        <taxon>Flavobacteriaceae</taxon>
        <taxon>Capnocytophaga</taxon>
    </lineage>
</organism>